<reference evidence="2 3" key="1">
    <citation type="submission" date="2018-02" db="EMBL/GenBank/DDBJ databases">
        <title>The genomes of Aspergillus section Nigri reveals drivers in fungal speciation.</title>
        <authorList>
            <consortium name="DOE Joint Genome Institute"/>
            <person name="Vesth T.C."/>
            <person name="Nybo J."/>
            <person name="Theobald S."/>
            <person name="Brandl J."/>
            <person name="Frisvad J.C."/>
            <person name="Nielsen K.F."/>
            <person name="Lyhne E.K."/>
            <person name="Kogle M.E."/>
            <person name="Kuo A."/>
            <person name="Riley R."/>
            <person name="Clum A."/>
            <person name="Nolan M."/>
            <person name="Lipzen A."/>
            <person name="Salamov A."/>
            <person name="Henrissat B."/>
            <person name="Wiebenga A."/>
            <person name="De vries R.P."/>
            <person name="Grigoriev I.V."/>
            <person name="Mortensen U.H."/>
            <person name="Andersen M.R."/>
            <person name="Baker S.E."/>
        </authorList>
    </citation>
    <scope>NUCLEOTIDE SEQUENCE [LARGE SCALE GENOMIC DNA]</scope>
    <source>
        <strain evidence="2 3">CBS 112811</strain>
    </source>
</reference>
<feature type="compositionally biased region" description="Basic and acidic residues" evidence="1">
    <location>
        <begin position="113"/>
        <end position="123"/>
    </location>
</feature>
<keyword evidence="3" id="KW-1185">Reference proteome</keyword>
<proteinExistence type="predicted"/>
<sequence length="231" mass="24725">MPGDLRYVFSPTAEDVSSQIDIDCVTDEHFGGVRNRVGGYVAVWSQGSGPVTAYPKGIGMQFGGEFEGRYKAGRAQCNTMLKRPGTNLQVIKIKERLFTGLCTSPDHSAGRPGESKSRSRGLDRLPQTASNSPPLLEEPPPSYLVTAKLNQPPTTSHHHPPPILVLPPNRHALFLLPLLKSYLLPAFAFLPSPPSLPQGASLPTLVVPGICSAILVAPWVVSHSAPASLLP</sequence>
<dbReference type="AlphaFoldDB" id="A0A8G1VPS0"/>
<dbReference type="GeneID" id="37157839"/>
<name>A0A8G1VPS0_9EURO</name>
<organism evidence="2 3">
    <name type="scientific">Aspergillus piperis CBS 112811</name>
    <dbReference type="NCBI Taxonomy" id="1448313"/>
    <lineage>
        <taxon>Eukaryota</taxon>
        <taxon>Fungi</taxon>
        <taxon>Dikarya</taxon>
        <taxon>Ascomycota</taxon>
        <taxon>Pezizomycotina</taxon>
        <taxon>Eurotiomycetes</taxon>
        <taxon>Eurotiomycetidae</taxon>
        <taxon>Eurotiales</taxon>
        <taxon>Aspergillaceae</taxon>
        <taxon>Aspergillus</taxon>
        <taxon>Aspergillus subgen. Circumdati</taxon>
    </lineage>
</organism>
<gene>
    <name evidence="2" type="ORF">BO85DRAFT_192457</name>
</gene>
<evidence type="ECO:0000256" key="1">
    <source>
        <dbReference type="SAM" id="MobiDB-lite"/>
    </source>
</evidence>
<dbReference type="Proteomes" id="UP000249526">
    <property type="component" value="Unassembled WGS sequence"/>
</dbReference>
<protein>
    <submittedName>
        <fullName evidence="2">Uncharacterized protein</fullName>
    </submittedName>
</protein>
<dbReference type="EMBL" id="KZ825056">
    <property type="protein sequence ID" value="RAH61264.1"/>
    <property type="molecule type" value="Genomic_DNA"/>
</dbReference>
<dbReference type="RefSeq" id="XP_025519186.1">
    <property type="nucleotide sequence ID" value="XM_025654437.1"/>
</dbReference>
<evidence type="ECO:0000313" key="3">
    <source>
        <dbReference type="Proteomes" id="UP000249526"/>
    </source>
</evidence>
<evidence type="ECO:0000313" key="2">
    <source>
        <dbReference type="EMBL" id="RAH61264.1"/>
    </source>
</evidence>
<feature type="region of interest" description="Disordered" evidence="1">
    <location>
        <begin position="102"/>
        <end position="162"/>
    </location>
</feature>
<accession>A0A8G1VPS0</accession>